<feature type="transmembrane region" description="Helical" evidence="6">
    <location>
        <begin position="96"/>
        <end position="116"/>
    </location>
</feature>
<comment type="similarity">
    <text evidence="5">Belongs to the SAT4 family.</text>
</comment>
<dbReference type="Pfam" id="PF20684">
    <property type="entry name" value="Fung_rhodopsin"/>
    <property type="match status" value="1"/>
</dbReference>
<feature type="transmembrane region" description="Helical" evidence="6">
    <location>
        <begin position="22"/>
        <end position="42"/>
    </location>
</feature>
<evidence type="ECO:0000313" key="8">
    <source>
        <dbReference type="EMBL" id="PNS18327.1"/>
    </source>
</evidence>
<dbReference type="EMBL" id="NKHZ01000041">
    <property type="protein sequence ID" value="PNS18327.1"/>
    <property type="molecule type" value="Genomic_DNA"/>
</dbReference>
<evidence type="ECO:0000256" key="1">
    <source>
        <dbReference type="ARBA" id="ARBA00004141"/>
    </source>
</evidence>
<dbReference type="OrthoDB" id="5429740at2759"/>
<comment type="caution">
    <text evidence="8">The sequence shown here is derived from an EMBL/GenBank/DDBJ whole genome shotgun (WGS) entry which is preliminary data.</text>
</comment>
<feature type="transmembrane region" description="Helical" evidence="6">
    <location>
        <begin position="218"/>
        <end position="239"/>
    </location>
</feature>
<feature type="transmembrane region" description="Helical" evidence="6">
    <location>
        <begin position="54"/>
        <end position="76"/>
    </location>
</feature>
<protein>
    <recommendedName>
        <fullName evidence="7">Rhodopsin domain-containing protein</fullName>
    </recommendedName>
</protein>
<keyword evidence="4 6" id="KW-0472">Membrane</keyword>
<keyword evidence="3 6" id="KW-1133">Transmembrane helix</keyword>
<dbReference type="InParanoid" id="A0A2K1QTC7"/>
<feature type="domain" description="Rhodopsin" evidence="7">
    <location>
        <begin position="40"/>
        <end position="283"/>
    </location>
</feature>
<proteinExistence type="inferred from homology"/>
<evidence type="ECO:0000256" key="2">
    <source>
        <dbReference type="ARBA" id="ARBA00022692"/>
    </source>
</evidence>
<dbReference type="PANTHER" id="PTHR33048:SF123">
    <property type="entry name" value="INTEGRAL MEMBRANE PROTEIN"/>
    <property type="match status" value="1"/>
</dbReference>
<dbReference type="InterPro" id="IPR049326">
    <property type="entry name" value="Rhodopsin_dom_fungi"/>
</dbReference>
<organism evidence="8 9">
    <name type="scientific">Sphaceloma murrayae</name>
    <dbReference type="NCBI Taxonomy" id="2082308"/>
    <lineage>
        <taxon>Eukaryota</taxon>
        <taxon>Fungi</taxon>
        <taxon>Dikarya</taxon>
        <taxon>Ascomycota</taxon>
        <taxon>Pezizomycotina</taxon>
        <taxon>Dothideomycetes</taxon>
        <taxon>Dothideomycetidae</taxon>
        <taxon>Myriangiales</taxon>
        <taxon>Elsinoaceae</taxon>
        <taxon>Sphaceloma</taxon>
    </lineage>
</organism>
<evidence type="ECO:0000313" key="9">
    <source>
        <dbReference type="Proteomes" id="UP000243797"/>
    </source>
</evidence>
<feature type="transmembrane region" description="Helical" evidence="6">
    <location>
        <begin position="137"/>
        <end position="161"/>
    </location>
</feature>
<evidence type="ECO:0000256" key="5">
    <source>
        <dbReference type="ARBA" id="ARBA00038359"/>
    </source>
</evidence>
<comment type="subcellular location">
    <subcellularLocation>
        <location evidence="1">Membrane</location>
        <topology evidence="1">Multi-pass membrane protein</topology>
    </subcellularLocation>
</comment>
<name>A0A2K1QTC7_9PEZI</name>
<evidence type="ECO:0000256" key="3">
    <source>
        <dbReference type="ARBA" id="ARBA00022989"/>
    </source>
</evidence>
<reference evidence="8 9" key="1">
    <citation type="submission" date="2017-06" db="EMBL/GenBank/DDBJ databases">
        <title>Draft genome sequence of a variant of Elsinoe murrayae.</title>
        <authorList>
            <person name="Cheng Q."/>
        </authorList>
    </citation>
    <scope>NUCLEOTIDE SEQUENCE [LARGE SCALE GENOMIC DNA]</scope>
    <source>
        <strain evidence="8 9">CQ-2017a</strain>
    </source>
</reference>
<gene>
    <name evidence="8" type="ORF">CAC42_6144</name>
</gene>
<dbReference type="Proteomes" id="UP000243797">
    <property type="component" value="Unassembled WGS sequence"/>
</dbReference>
<dbReference type="STRING" id="2082308.A0A2K1QTC7"/>
<evidence type="ECO:0000256" key="4">
    <source>
        <dbReference type="ARBA" id="ARBA00023136"/>
    </source>
</evidence>
<keyword evidence="9" id="KW-1185">Reference proteome</keyword>
<dbReference type="PANTHER" id="PTHR33048">
    <property type="entry name" value="PTH11-LIKE INTEGRAL MEMBRANE PROTEIN (AFU_ORTHOLOGUE AFUA_5G11245)"/>
    <property type="match status" value="1"/>
</dbReference>
<keyword evidence="2 6" id="KW-0812">Transmembrane</keyword>
<dbReference type="GO" id="GO:0016020">
    <property type="term" value="C:membrane"/>
    <property type="evidence" value="ECO:0007669"/>
    <property type="project" value="UniProtKB-SubCell"/>
</dbReference>
<evidence type="ECO:0000256" key="6">
    <source>
        <dbReference type="SAM" id="Phobius"/>
    </source>
</evidence>
<evidence type="ECO:0000259" key="7">
    <source>
        <dbReference type="Pfam" id="PF20684"/>
    </source>
</evidence>
<dbReference type="AlphaFoldDB" id="A0A2K1QTC7"/>
<sequence length="372" mass="41021">MAAADRDPFGSAIPDIAHDETFLTAPVAVCTVSLLFTIARLYSHTRLTRTTHKLGDFFAVLACACTVAGIVTLYRVQKATTKIHPSDFQFSDLRDFFFWNWVFVWLYNTGTCLVKFSIIAQYSRIFVVPGFQTAIKIIYVFTILCSIFTIGVSFIPCWPIRHLWAQVDPADGQGVCLRADLIFHANSGLNILTDVVILVSPLPVLARMHLPIHQKTSLFLLFTVGGSFAIAISIIRVVIFRSANLKNIFEVIVKYAPLGIWSSVDVSVGIICSSIPSLKPVVVRFFPAFMSYGSRRTHGNVHDISPALTPDMSGAAGLSEQSVTQGTIETCRWSPGKRSQSDKTASLGGFALVVPETVSEQRERERRGPETV</sequence>
<accession>A0A2K1QTC7</accession>
<dbReference type="InterPro" id="IPR052337">
    <property type="entry name" value="SAT4-like"/>
</dbReference>